<protein>
    <recommendedName>
        <fullName evidence="2">SAP domain-containing protein</fullName>
    </recommendedName>
</protein>
<dbReference type="PANTHER" id="PTHR47031">
    <property type="entry name" value="SAP DNA-BINDING DOMAIN-CONTAINING PROTEIN"/>
    <property type="match status" value="1"/>
</dbReference>
<feature type="compositionally biased region" description="Polar residues" evidence="1">
    <location>
        <begin position="241"/>
        <end position="257"/>
    </location>
</feature>
<keyword evidence="4" id="KW-1185">Reference proteome</keyword>
<dbReference type="Proteomes" id="UP001153618">
    <property type="component" value="Unassembled WGS sequence"/>
</dbReference>
<dbReference type="EMBL" id="CAJVOS010000009">
    <property type="protein sequence ID" value="CAG7970532.1"/>
    <property type="molecule type" value="Genomic_DNA"/>
</dbReference>
<dbReference type="InterPro" id="IPR003034">
    <property type="entry name" value="SAP_dom"/>
</dbReference>
<comment type="caution">
    <text evidence="3">The sequence shown here is derived from an EMBL/GenBank/DDBJ whole genome shotgun (WGS) entry which is preliminary data.</text>
</comment>
<feature type="compositionally biased region" description="Basic and acidic residues" evidence="1">
    <location>
        <begin position="219"/>
        <end position="240"/>
    </location>
</feature>
<dbReference type="OrthoDB" id="5348404at2759"/>
<organism evidence="3 4">
    <name type="scientific">Penicillium olsonii</name>
    <dbReference type="NCBI Taxonomy" id="99116"/>
    <lineage>
        <taxon>Eukaryota</taxon>
        <taxon>Fungi</taxon>
        <taxon>Dikarya</taxon>
        <taxon>Ascomycota</taxon>
        <taxon>Pezizomycotina</taxon>
        <taxon>Eurotiomycetes</taxon>
        <taxon>Eurotiomycetidae</taxon>
        <taxon>Eurotiales</taxon>
        <taxon>Aspergillaceae</taxon>
        <taxon>Penicillium</taxon>
    </lineage>
</organism>
<feature type="domain" description="SAP" evidence="2">
    <location>
        <begin position="3"/>
        <end position="39"/>
    </location>
</feature>
<feature type="compositionally biased region" description="Low complexity" evidence="1">
    <location>
        <begin position="142"/>
        <end position="162"/>
    </location>
</feature>
<dbReference type="InterPro" id="IPR036361">
    <property type="entry name" value="SAP_dom_sf"/>
</dbReference>
<feature type="region of interest" description="Disordered" evidence="1">
    <location>
        <begin position="39"/>
        <end position="305"/>
    </location>
</feature>
<evidence type="ECO:0000259" key="2">
    <source>
        <dbReference type="Pfam" id="PF02037"/>
    </source>
</evidence>
<gene>
    <name evidence="3" type="ORF">POLS_LOCUS1006</name>
</gene>
<name>A0A9W4HCX1_PENOL</name>
<evidence type="ECO:0000256" key="1">
    <source>
        <dbReference type="SAM" id="MobiDB-lite"/>
    </source>
</evidence>
<accession>A0A9W4HCX1</accession>
<proteinExistence type="predicted"/>
<feature type="compositionally biased region" description="Basic and acidic residues" evidence="1">
    <location>
        <begin position="103"/>
        <end position="135"/>
    </location>
</feature>
<feature type="region of interest" description="Disordered" evidence="1">
    <location>
        <begin position="545"/>
        <end position="578"/>
    </location>
</feature>
<feature type="compositionally biased region" description="Basic and acidic residues" evidence="1">
    <location>
        <begin position="82"/>
        <end position="94"/>
    </location>
</feature>
<dbReference type="Gene3D" id="1.10.720.30">
    <property type="entry name" value="SAP domain"/>
    <property type="match status" value="1"/>
</dbReference>
<sequence length="578" mass="63443">MVDYSSWKVADLKAELKKREVPQTGLRVKQQFIDKLIELDSQTDQTEPTAAATDESAVPQQPSEDAVSQAPDAQPEQSQSEKPNDESASPKEEPLASDSAPTKAEDEKDERDESAQKHTETVSSVKVEHDTKPVEEPSTVDQTAQEHPQTAEEAPATATDQTLKTEDPAKPQENPASSSLQTSEANTAGSTPLPTAEALEDTRKRKRRSQSPAPTLEEIANRKARAEEAVPRVLLKDDKGYNNQKSTETTAESQNDSVPVEKRALSPKPAGKQDARFRGLFAPSDTPARPPSPQDSAMPDVDAGPAMHAATSSLYIDGLMRPLQPAALRQHLSSLAATPENTSDSEAIVEFYLDSIKTHCFVSFTSTVAASRVRSSIHGTVWPNERNRKNLRADFIPDDALKEWIQTEEQSRDRAGPTPRWEVRYETSDDGTTAVHAEVGSGSTSTGRRESGFNRTPPLGPRSDLERVHRRPSSPAPVPAPRPGQGFKPLDELFESTTTKPKLYYLPVPRPVADKRLDQFDDLIQKGVFPRRGGDEMRRITFEDEDQFVDAGPERMGPGPRAGGGRGRGRGRRGDSWR</sequence>
<feature type="region of interest" description="Disordered" evidence="1">
    <location>
        <begin position="425"/>
        <end position="490"/>
    </location>
</feature>
<dbReference type="AlphaFoldDB" id="A0A9W4HCX1"/>
<dbReference type="Pfam" id="PF02037">
    <property type="entry name" value="SAP"/>
    <property type="match status" value="1"/>
</dbReference>
<feature type="compositionally biased region" description="Polar residues" evidence="1">
    <location>
        <begin position="174"/>
        <end position="193"/>
    </location>
</feature>
<dbReference type="PANTHER" id="PTHR47031:SF3">
    <property type="entry name" value="SAP DOMAIN-CONTAINING PROTEIN"/>
    <property type="match status" value="1"/>
</dbReference>
<evidence type="ECO:0000313" key="3">
    <source>
        <dbReference type="EMBL" id="CAG7970532.1"/>
    </source>
</evidence>
<dbReference type="SUPFAM" id="SSF68906">
    <property type="entry name" value="SAP domain"/>
    <property type="match status" value="1"/>
</dbReference>
<dbReference type="InterPro" id="IPR034257">
    <property type="entry name" value="Acinus_RRM"/>
</dbReference>
<reference evidence="3" key="1">
    <citation type="submission" date="2021-07" db="EMBL/GenBank/DDBJ databases">
        <authorList>
            <person name="Branca A.L. A."/>
        </authorList>
    </citation>
    <scope>NUCLEOTIDE SEQUENCE</scope>
</reference>
<evidence type="ECO:0000313" key="4">
    <source>
        <dbReference type="Proteomes" id="UP001153618"/>
    </source>
</evidence>
<dbReference type="CDD" id="cd12432">
    <property type="entry name" value="RRM_ACINU"/>
    <property type="match status" value="1"/>
</dbReference>